<protein>
    <submittedName>
        <fullName evidence="1">Uncharacterized protein</fullName>
    </submittedName>
</protein>
<gene>
    <name evidence="1" type="ORF">DPEC_G00334410</name>
</gene>
<name>A0ACC2F6P4_DALPE</name>
<proteinExistence type="predicted"/>
<keyword evidence="2" id="KW-1185">Reference proteome</keyword>
<sequence length="253" mass="28557">MSLASFGMTLVGNFQLENNEQIHNFGTSMTFGLGTLFRWVQSFITLKVNLRNEGCRTGITRLLLSGAVTVCMVLCFIIGVLRYLQLKHQIQKSWLNIGCLMAMSLASFGMTLVGNFQLRNDEQIHNFGTFMTFGLGTLFCWVQSFITLKVNLRNEGCRTGITRLLLSGAVTVCMVLYFALLVLRLHMHAARAQWALVTFFLGFLATFSIEFRHYRYEVVCTDDHEPPSGMSVTFSEVSQDQPDQLVLSSRADF</sequence>
<dbReference type="EMBL" id="CM055760">
    <property type="protein sequence ID" value="KAJ7987018.1"/>
    <property type="molecule type" value="Genomic_DNA"/>
</dbReference>
<dbReference type="Proteomes" id="UP001157502">
    <property type="component" value="Chromosome 33"/>
</dbReference>
<comment type="caution">
    <text evidence="1">The sequence shown here is derived from an EMBL/GenBank/DDBJ whole genome shotgun (WGS) entry which is preliminary data.</text>
</comment>
<evidence type="ECO:0000313" key="1">
    <source>
        <dbReference type="EMBL" id="KAJ7987018.1"/>
    </source>
</evidence>
<accession>A0ACC2F6P4</accession>
<evidence type="ECO:0000313" key="2">
    <source>
        <dbReference type="Proteomes" id="UP001157502"/>
    </source>
</evidence>
<organism evidence="1 2">
    <name type="scientific">Dallia pectoralis</name>
    <name type="common">Alaska blackfish</name>
    <dbReference type="NCBI Taxonomy" id="75939"/>
    <lineage>
        <taxon>Eukaryota</taxon>
        <taxon>Metazoa</taxon>
        <taxon>Chordata</taxon>
        <taxon>Craniata</taxon>
        <taxon>Vertebrata</taxon>
        <taxon>Euteleostomi</taxon>
        <taxon>Actinopterygii</taxon>
        <taxon>Neopterygii</taxon>
        <taxon>Teleostei</taxon>
        <taxon>Protacanthopterygii</taxon>
        <taxon>Esociformes</taxon>
        <taxon>Umbridae</taxon>
        <taxon>Dallia</taxon>
    </lineage>
</organism>
<reference evidence="1" key="1">
    <citation type="submission" date="2021-05" db="EMBL/GenBank/DDBJ databases">
        <authorList>
            <person name="Pan Q."/>
            <person name="Jouanno E."/>
            <person name="Zahm M."/>
            <person name="Klopp C."/>
            <person name="Cabau C."/>
            <person name="Louis A."/>
            <person name="Berthelot C."/>
            <person name="Parey E."/>
            <person name="Roest Crollius H."/>
            <person name="Montfort J."/>
            <person name="Robinson-Rechavi M."/>
            <person name="Bouchez O."/>
            <person name="Lampietro C."/>
            <person name="Lopez Roques C."/>
            <person name="Donnadieu C."/>
            <person name="Postlethwait J."/>
            <person name="Bobe J."/>
            <person name="Dillon D."/>
            <person name="Chandos A."/>
            <person name="von Hippel F."/>
            <person name="Guiguen Y."/>
        </authorList>
    </citation>
    <scope>NUCLEOTIDE SEQUENCE</scope>
    <source>
        <strain evidence="1">YG-Jan2019</strain>
    </source>
</reference>